<dbReference type="GO" id="GO:0016787">
    <property type="term" value="F:hydrolase activity"/>
    <property type="evidence" value="ECO:0007669"/>
    <property type="project" value="InterPro"/>
</dbReference>
<organism evidence="2 3">
    <name type="scientific">Tolypothrix tenuis PCC 7101</name>
    <dbReference type="NCBI Taxonomy" id="231146"/>
    <lineage>
        <taxon>Bacteria</taxon>
        <taxon>Bacillati</taxon>
        <taxon>Cyanobacteriota</taxon>
        <taxon>Cyanophyceae</taxon>
        <taxon>Nostocales</taxon>
        <taxon>Tolypothrichaceae</taxon>
        <taxon>Tolypothrix</taxon>
    </lineage>
</organism>
<dbReference type="Gene3D" id="3.60.21.10">
    <property type="match status" value="1"/>
</dbReference>
<dbReference type="KEGG" id="ttq:NIES37_51950"/>
<reference evidence="2 3" key="1">
    <citation type="submission" date="2017-06" db="EMBL/GenBank/DDBJ databases">
        <title>Genome sequencing of cyanobaciteial culture collection at National Institute for Environmental Studies (NIES).</title>
        <authorList>
            <person name="Hirose Y."/>
            <person name="Shimura Y."/>
            <person name="Fujisawa T."/>
            <person name="Nakamura Y."/>
            <person name="Kawachi M."/>
        </authorList>
    </citation>
    <scope>NUCLEOTIDE SEQUENCE [LARGE SCALE GENOMIC DNA]</scope>
    <source>
        <strain evidence="2 3">NIES-37</strain>
    </source>
</reference>
<dbReference type="SUPFAM" id="SSF56300">
    <property type="entry name" value="Metallo-dependent phosphatases"/>
    <property type="match status" value="1"/>
</dbReference>
<evidence type="ECO:0000313" key="3">
    <source>
        <dbReference type="Proteomes" id="UP000218785"/>
    </source>
</evidence>
<feature type="domain" description="Calcineurin-like phosphoesterase" evidence="1">
    <location>
        <begin position="48"/>
        <end position="240"/>
    </location>
</feature>
<name>A0A1Z4N647_9CYAN</name>
<accession>A0A1Z4N647</accession>
<gene>
    <name evidence="2" type="ORF">NIES37_51950</name>
</gene>
<evidence type="ECO:0000259" key="1">
    <source>
        <dbReference type="Pfam" id="PF00149"/>
    </source>
</evidence>
<evidence type="ECO:0000313" key="2">
    <source>
        <dbReference type="EMBL" id="BAZ01196.1"/>
    </source>
</evidence>
<keyword evidence="3" id="KW-1185">Reference proteome</keyword>
<dbReference type="RefSeq" id="WP_096580617.1">
    <property type="nucleotide sequence ID" value="NZ_CAWNJS010000001.1"/>
</dbReference>
<protein>
    <recommendedName>
        <fullName evidence="1">Calcineurin-like phosphoesterase domain-containing protein</fullName>
    </recommendedName>
</protein>
<proteinExistence type="predicted"/>
<dbReference type="Proteomes" id="UP000218785">
    <property type="component" value="Chromosome"/>
</dbReference>
<sequence>MQIISISHSPIHQIPYLTAAPGGVGVIARNLPILSAKVDSLPNNLEAIIVTSDLQGVDPKNQQLLAYLLLEELEILAEIGKIPSLKNTGMIFAGDLYAEVNRRGGVVGDVREIWLAFNRRFRWVAGVAGNHDSFGSTPLEMQIFQQTRNIYYLDGEMKINGALSLAGISGIIGKKGKPFRRTEKEFLRTIRELLKRSPDILILHEGPNDPQGNLVGQESIRRELETINLTNHLLAICGHSYWKVPMIVLENGIQVIKVDGRVIVIQAQK</sequence>
<dbReference type="AlphaFoldDB" id="A0A1Z4N647"/>
<dbReference type="Pfam" id="PF00149">
    <property type="entry name" value="Metallophos"/>
    <property type="match status" value="1"/>
</dbReference>
<dbReference type="InterPro" id="IPR029052">
    <property type="entry name" value="Metallo-depent_PP-like"/>
</dbReference>
<dbReference type="InterPro" id="IPR004843">
    <property type="entry name" value="Calcineurin-like_PHP"/>
</dbReference>
<dbReference type="EMBL" id="AP018248">
    <property type="protein sequence ID" value="BAZ01196.1"/>
    <property type="molecule type" value="Genomic_DNA"/>
</dbReference>